<protein>
    <submittedName>
        <fullName evidence="3">GNAT family N-acetyltransferase</fullName>
    </submittedName>
</protein>
<dbReference type="Gene3D" id="3.40.630.30">
    <property type="match status" value="1"/>
</dbReference>
<dbReference type="PROSITE" id="PS51186">
    <property type="entry name" value="GNAT"/>
    <property type="match status" value="1"/>
</dbReference>
<evidence type="ECO:0000256" key="1">
    <source>
        <dbReference type="SAM" id="MobiDB-lite"/>
    </source>
</evidence>
<evidence type="ECO:0000313" key="4">
    <source>
        <dbReference type="Proteomes" id="UP000557772"/>
    </source>
</evidence>
<feature type="compositionally biased region" description="Basic and acidic residues" evidence="1">
    <location>
        <begin position="231"/>
        <end position="254"/>
    </location>
</feature>
<sequence>MEPLRIVPVDGRSDDPAARDLFDRWVDAQRVSMASLHTGTDPSWSASELRTMRRTRTDIGYADRVALRRDTVVGMLAIAMPLHDNQDNALVMLHVPPEHRGSGVGSALADEAESIARQAHRTILQTSTEYDAGFDDIGRSFAERRGFAIVQTMLGSTMALPGDRDQLGRDAAAAGREDAAAYGLEVSWDGIPEEWLADRLHPARGVQSDTRTRLPTGHFGGPRGSWAHARVAHEGDRGARHDGRAARGHPDPHLERRRQRTHARGQPQAGLPHRRRAAGVGAAPRP</sequence>
<dbReference type="SUPFAM" id="SSF55729">
    <property type="entry name" value="Acyl-CoA N-acyltransferases (Nat)"/>
    <property type="match status" value="1"/>
</dbReference>
<dbReference type="CDD" id="cd04301">
    <property type="entry name" value="NAT_SF"/>
    <property type="match status" value="1"/>
</dbReference>
<accession>A0A849AJH4</accession>
<feature type="region of interest" description="Disordered" evidence="1">
    <location>
        <begin position="205"/>
        <end position="286"/>
    </location>
</feature>
<comment type="caution">
    <text evidence="3">The sequence shown here is derived from an EMBL/GenBank/DDBJ whole genome shotgun (WGS) entry which is preliminary data.</text>
</comment>
<keyword evidence="4" id="KW-1185">Reference proteome</keyword>
<dbReference type="Proteomes" id="UP000557772">
    <property type="component" value="Unassembled WGS sequence"/>
</dbReference>
<evidence type="ECO:0000259" key="2">
    <source>
        <dbReference type="PROSITE" id="PS51186"/>
    </source>
</evidence>
<dbReference type="EMBL" id="JABENB010000002">
    <property type="protein sequence ID" value="NNG39987.1"/>
    <property type="molecule type" value="Genomic_DNA"/>
</dbReference>
<keyword evidence="3" id="KW-0808">Transferase</keyword>
<reference evidence="3 4" key="1">
    <citation type="submission" date="2020-05" db="EMBL/GenBank/DDBJ databases">
        <title>Flexivirga sp. ID2601S isolated from air conditioner.</title>
        <authorList>
            <person name="Kim D.H."/>
        </authorList>
    </citation>
    <scope>NUCLEOTIDE SEQUENCE [LARGE SCALE GENOMIC DNA]</scope>
    <source>
        <strain evidence="3 4">ID2601S</strain>
    </source>
</reference>
<feature type="domain" description="N-acetyltransferase" evidence="2">
    <location>
        <begin position="16"/>
        <end position="163"/>
    </location>
</feature>
<dbReference type="InterPro" id="IPR000182">
    <property type="entry name" value="GNAT_dom"/>
</dbReference>
<dbReference type="Pfam" id="PF00583">
    <property type="entry name" value="Acetyltransf_1"/>
    <property type="match status" value="1"/>
</dbReference>
<dbReference type="InterPro" id="IPR016181">
    <property type="entry name" value="Acyl_CoA_acyltransferase"/>
</dbReference>
<organism evidence="3 4">
    <name type="scientific">Flexivirga aerilata</name>
    <dbReference type="NCBI Taxonomy" id="1656889"/>
    <lineage>
        <taxon>Bacteria</taxon>
        <taxon>Bacillati</taxon>
        <taxon>Actinomycetota</taxon>
        <taxon>Actinomycetes</taxon>
        <taxon>Micrococcales</taxon>
        <taxon>Dermacoccaceae</taxon>
        <taxon>Flexivirga</taxon>
    </lineage>
</organism>
<proteinExistence type="predicted"/>
<name>A0A849AJH4_9MICO</name>
<dbReference type="AlphaFoldDB" id="A0A849AJH4"/>
<dbReference type="GO" id="GO:0016747">
    <property type="term" value="F:acyltransferase activity, transferring groups other than amino-acyl groups"/>
    <property type="evidence" value="ECO:0007669"/>
    <property type="project" value="InterPro"/>
</dbReference>
<gene>
    <name evidence="3" type="ORF">HJ588_11995</name>
</gene>
<evidence type="ECO:0000313" key="3">
    <source>
        <dbReference type="EMBL" id="NNG39987.1"/>
    </source>
</evidence>